<dbReference type="AlphaFoldDB" id="A0A6B9XUD5"/>
<organism evidence="2">
    <name type="scientific">Picea sitchensis</name>
    <name type="common">Sitka spruce</name>
    <name type="synonym">Pinus sitchensis</name>
    <dbReference type="NCBI Taxonomy" id="3332"/>
    <lineage>
        <taxon>Eukaryota</taxon>
        <taxon>Viridiplantae</taxon>
        <taxon>Streptophyta</taxon>
        <taxon>Embryophyta</taxon>
        <taxon>Tracheophyta</taxon>
        <taxon>Spermatophyta</taxon>
        <taxon>Pinopsida</taxon>
        <taxon>Pinidae</taxon>
        <taxon>Conifers I</taxon>
        <taxon>Pinales</taxon>
        <taxon>Pinaceae</taxon>
        <taxon>Picea</taxon>
    </lineage>
</organism>
<evidence type="ECO:0000256" key="1">
    <source>
        <dbReference type="SAM" id="MobiDB-lite"/>
    </source>
</evidence>
<feature type="compositionally biased region" description="Basic and acidic residues" evidence="1">
    <location>
        <begin position="1"/>
        <end position="13"/>
    </location>
</feature>
<reference evidence="2" key="1">
    <citation type="submission" date="2019-03" db="EMBL/GenBank/DDBJ databases">
        <title>Largest Complete Mitochondrial Genome of a Gymnosperm, Sitka Spruce (Picea sitchensis), Indicates Complex Physical Structure.</title>
        <authorList>
            <person name="Jackman S.D."/>
            <person name="Coombe L."/>
            <person name="Warren R."/>
            <person name="Kirk H."/>
            <person name="Trinh E."/>
            <person name="McLeod T."/>
            <person name="Pleasance S."/>
            <person name="Pandoh P."/>
            <person name="Zhao Y."/>
            <person name="Coope R."/>
            <person name="Bousquet J."/>
            <person name="Bohlmann J.C."/>
            <person name="Jones S.J.M."/>
            <person name="Birol I."/>
        </authorList>
    </citation>
    <scope>NUCLEOTIDE SEQUENCE</scope>
    <source>
        <strain evidence="2">Q903</strain>
    </source>
</reference>
<proteinExistence type="predicted"/>
<gene>
    <name evidence="2" type="primary">orf03996</name>
    <name evidence="2" type="ORF">Q903MT_gene3973</name>
</gene>
<geneLocation type="mitochondrion" evidence="2"/>
<feature type="compositionally biased region" description="Polar residues" evidence="1">
    <location>
        <begin position="18"/>
        <end position="28"/>
    </location>
</feature>
<name>A0A6B9XUD5_PICSI</name>
<dbReference type="EMBL" id="MK697699">
    <property type="protein sequence ID" value="QHR89951.1"/>
    <property type="molecule type" value="Genomic_DNA"/>
</dbReference>
<feature type="region of interest" description="Disordered" evidence="1">
    <location>
        <begin position="1"/>
        <end position="28"/>
    </location>
</feature>
<accession>A0A6B9XUD5</accession>
<sequence length="94" mass="10804">MDKLIYSCREDPPRLQPRNETGNEQSTNVFDKTTVNEAVFLLELFMAGRPPFNSELLMLRFLPSHDHIPSERCRSLSLSLQCGNDLHINENEGE</sequence>
<keyword evidence="2" id="KW-0496">Mitochondrion</keyword>
<protein>
    <submittedName>
        <fullName evidence="2">Uncharacterized protein</fullName>
    </submittedName>
</protein>
<evidence type="ECO:0000313" key="2">
    <source>
        <dbReference type="EMBL" id="QHR89951.1"/>
    </source>
</evidence>